<gene>
    <name evidence="1" type="ORF">K488DRAFT_44124</name>
</gene>
<proteinExistence type="predicted"/>
<dbReference type="Proteomes" id="UP000814128">
    <property type="component" value="Unassembled WGS sequence"/>
</dbReference>
<accession>A0ACB8QTS2</accession>
<evidence type="ECO:0000313" key="2">
    <source>
        <dbReference type="Proteomes" id="UP000814128"/>
    </source>
</evidence>
<comment type="caution">
    <text evidence="1">The sequence shown here is derived from an EMBL/GenBank/DDBJ whole genome shotgun (WGS) entry which is preliminary data.</text>
</comment>
<protein>
    <submittedName>
        <fullName evidence="1">Uncharacterized protein</fullName>
    </submittedName>
</protein>
<keyword evidence="2" id="KW-1185">Reference proteome</keyword>
<name>A0ACB8QTS2_9AGAM</name>
<organism evidence="1 2">
    <name type="scientific">Vararia minispora EC-137</name>
    <dbReference type="NCBI Taxonomy" id="1314806"/>
    <lineage>
        <taxon>Eukaryota</taxon>
        <taxon>Fungi</taxon>
        <taxon>Dikarya</taxon>
        <taxon>Basidiomycota</taxon>
        <taxon>Agaricomycotina</taxon>
        <taxon>Agaricomycetes</taxon>
        <taxon>Russulales</taxon>
        <taxon>Lachnocladiaceae</taxon>
        <taxon>Vararia</taxon>
    </lineage>
</organism>
<sequence>MTSASPTASSLTSYPTTPAFTDDLEWFTAYAVIHMLSSPSRRVTYIVWIVIGALVLIYAAWHALSPRGGPLRARWHKWALRRRTWRKQHSLAAANKNGQPHRQPVPLPSNAQLFCLAVIIIVTFCFMFVGPDYLAPSASLWHWERRRADSYTLDTFYPLQPQYTIGKAWWTSGGRAGLIAFALFPLCVLFALKAPPFALFANPWTINLHFDKLSWLHRWVGRLIWFVSAVHTALWSVELAKDKRANTGHIAYAYAWGYTKFVYAWIAFGFLTALIVFSLRPFRERFYETFYFAHVSCVIGVLVFSALHHPPVWWWCWAALLLWGGERLWRATRWFYTNGFIGSSRGEATVGPAHDKLLLHPTAAEAGTPSPLTRVTPSKSPYGHSPASSSRHFLFPPPSAANAYIPPTGYAHIELLAGRTVRLTLSTPGYVSWAPGQHFLVTVPCISRFLSHPFTCASLCDEQILGPEGRTLVFYIRAKQGWTRDLWDGVVGLLSARRKYPAGEHHPPNVLPSTGVLMRAWVDGPFGSCTRNNWGQYSTAVLVAGGSGVSFTLAVMEYVALCMVGRNGRFLGVRGGSRGFKTDRIRFVWIVREFSHLQWGATVIRRCLSLLPRSQVQVDIFVTNAAQMANIPRAWASTDKLVPPTPAFAAEGGVRTPTSPLSAASRSRQLGDEPQEEYVDLSYYTGEFTDPHGLGHEEHVLDYTNFDGDDDESLPGETSLSNSIRKEGKIRREKSRRITALFETAKKDGSGTVYPPDNRAARASSATLLGADYVPPSRRAPLKLETRLEALDEDSVIEYPREPSPHPSPLGLKRASSIFSDAPSTDLEGELAESRSAPQMYDPGAHTRSHSNASSVLSLMPRTGHGAHGQTVQLELDDNEMGDMRFMAEFTLPGKPRLEMILRDEVSRASGPLVVACCGPIGLNAIVRKVVAAQIDPGKIARGDTTGYITLVTEDFDY</sequence>
<reference evidence="1" key="2">
    <citation type="journal article" date="2022" name="New Phytol.">
        <title>Evolutionary transition to the ectomycorrhizal habit in the genomes of a hyperdiverse lineage of mushroom-forming fungi.</title>
        <authorList>
            <person name="Looney B."/>
            <person name="Miyauchi S."/>
            <person name="Morin E."/>
            <person name="Drula E."/>
            <person name="Courty P.E."/>
            <person name="Kohler A."/>
            <person name="Kuo A."/>
            <person name="LaButti K."/>
            <person name="Pangilinan J."/>
            <person name="Lipzen A."/>
            <person name="Riley R."/>
            <person name="Andreopoulos W."/>
            <person name="He G."/>
            <person name="Johnson J."/>
            <person name="Nolan M."/>
            <person name="Tritt A."/>
            <person name="Barry K.W."/>
            <person name="Grigoriev I.V."/>
            <person name="Nagy L.G."/>
            <person name="Hibbett D."/>
            <person name="Henrissat B."/>
            <person name="Matheny P.B."/>
            <person name="Labbe J."/>
            <person name="Martin F.M."/>
        </authorList>
    </citation>
    <scope>NUCLEOTIDE SEQUENCE</scope>
    <source>
        <strain evidence="1">EC-137</strain>
    </source>
</reference>
<dbReference type="EMBL" id="MU273490">
    <property type="protein sequence ID" value="KAI0035087.1"/>
    <property type="molecule type" value="Genomic_DNA"/>
</dbReference>
<evidence type="ECO:0000313" key="1">
    <source>
        <dbReference type="EMBL" id="KAI0035087.1"/>
    </source>
</evidence>
<reference evidence="1" key="1">
    <citation type="submission" date="2021-02" db="EMBL/GenBank/DDBJ databases">
        <authorList>
            <consortium name="DOE Joint Genome Institute"/>
            <person name="Ahrendt S."/>
            <person name="Looney B.P."/>
            <person name="Miyauchi S."/>
            <person name="Morin E."/>
            <person name="Drula E."/>
            <person name="Courty P.E."/>
            <person name="Chicoki N."/>
            <person name="Fauchery L."/>
            <person name="Kohler A."/>
            <person name="Kuo A."/>
            <person name="Labutti K."/>
            <person name="Pangilinan J."/>
            <person name="Lipzen A."/>
            <person name="Riley R."/>
            <person name="Andreopoulos W."/>
            <person name="He G."/>
            <person name="Johnson J."/>
            <person name="Barry K.W."/>
            <person name="Grigoriev I.V."/>
            <person name="Nagy L."/>
            <person name="Hibbett D."/>
            <person name="Henrissat B."/>
            <person name="Matheny P.B."/>
            <person name="Labbe J."/>
            <person name="Martin F."/>
        </authorList>
    </citation>
    <scope>NUCLEOTIDE SEQUENCE</scope>
    <source>
        <strain evidence="1">EC-137</strain>
    </source>
</reference>